<dbReference type="PANTHER" id="PTHR47188:SF1">
    <property type="entry name" value="PROTEIN TAR1"/>
    <property type="match status" value="1"/>
</dbReference>
<evidence type="ECO:0000313" key="3">
    <source>
        <dbReference type="EMBL" id="KIN06739.1"/>
    </source>
</evidence>
<proteinExistence type="predicted"/>
<sequence>SFAPMPKFDDRFARQNRCEPPPEFPLASPYSGIVHHLSGPNSYALTQIHPKTSGSVDDAPLRVLTSVHFHYAYGFDTQTLA</sequence>
<evidence type="ECO:0000313" key="2">
    <source>
        <dbReference type="EMBL" id="KIM92488.1"/>
    </source>
</evidence>
<reference evidence="4" key="2">
    <citation type="submission" date="2015-01" db="EMBL/GenBank/DDBJ databases">
        <title>Evolutionary Origins and Diversification of the Mycorrhizal Mutualists.</title>
        <authorList>
            <consortium name="DOE Joint Genome Institute"/>
            <consortium name="Mycorrhizal Genomics Consortium"/>
            <person name="Kohler A."/>
            <person name="Kuo A."/>
            <person name="Nagy L.G."/>
            <person name="Floudas D."/>
            <person name="Copeland A."/>
            <person name="Barry K.W."/>
            <person name="Cichocki N."/>
            <person name="Veneault-Fourrey C."/>
            <person name="LaButti K."/>
            <person name="Lindquist E.A."/>
            <person name="Lipzen A."/>
            <person name="Lundell T."/>
            <person name="Morin E."/>
            <person name="Murat C."/>
            <person name="Riley R."/>
            <person name="Ohm R."/>
            <person name="Sun H."/>
            <person name="Tunlid A."/>
            <person name="Henrissat B."/>
            <person name="Grigoriev I.V."/>
            <person name="Hibbett D.S."/>
            <person name="Martin F."/>
        </authorList>
    </citation>
    <scope>NUCLEOTIDE SEQUENCE [LARGE SCALE GENOMIC DNA]</scope>
    <source>
        <strain evidence="4">Zn</strain>
    </source>
</reference>
<dbReference type="Proteomes" id="UP000054321">
    <property type="component" value="Unassembled WGS sequence"/>
</dbReference>
<reference evidence="3" key="3">
    <citation type="submission" date="2015-02" db="EMBL/GenBank/DDBJ databases">
        <title>Evolutionary Origins and Diversification of the Mycorrhizal Mutualists.</title>
        <authorList>
            <consortium name="DOE Joint Genome Institute"/>
            <consortium name="Mycorrhizal Genomics Consortium"/>
            <person name="Kohler A."/>
            <person name="Kuo A."/>
            <person name="Nagy L.G."/>
            <person name="Floudas D."/>
            <person name="Copeland A."/>
            <person name="Barry K.W."/>
            <person name="Cichocki N."/>
            <person name="Veneault-Fourrey C."/>
            <person name="LaButti K."/>
            <person name="Lindquist E.A."/>
            <person name="Lipzen A."/>
            <person name="Lundell T."/>
            <person name="Morin E."/>
            <person name="Murat C."/>
            <person name="Riley R."/>
            <person name="Ohm R."/>
            <person name="Sun H."/>
            <person name="Tunlid A."/>
            <person name="Henrissat B."/>
            <person name="Grigoriev I.V."/>
            <person name="Hibbett D.S."/>
            <person name="Martin F."/>
        </authorList>
    </citation>
    <scope>NUCLEOTIDE SEQUENCE</scope>
    <source>
        <strain evidence="3 4">Zn</strain>
    </source>
</reference>
<evidence type="ECO:0000313" key="4">
    <source>
        <dbReference type="Proteomes" id="UP000054321"/>
    </source>
</evidence>
<dbReference type="InterPro" id="IPR044792">
    <property type="entry name" value="TAR1"/>
</dbReference>
<dbReference type="HOGENOM" id="CLU_195672_0_0_1"/>
<feature type="region of interest" description="Disordered" evidence="1">
    <location>
        <begin position="1"/>
        <end position="21"/>
    </location>
</feature>
<dbReference type="GO" id="GO:0043457">
    <property type="term" value="P:regulation of cellular respiration"/>
    <property type="evidence" value="ECO:0007669"/>
    <property type="project" value="InterPro"/>
</dbReference>
<dbReference type="EMBL" id="KN832937">
    <property type="protein sequence ID" value="KIM92488.1"/>
    <property type="molecule type" value="Genomic_DNA"/>
</dbReference>
<feature type="non-terminal residue" evidence="3">
    <location>
        <position position="1"/>
    </location>
</feature>
<feature type="compositionally biased region" description="Basic and acidic residues" evidence="1">
    <location>
        <begin position="7"/>
        <end position="17"/>
    </location>
</feature>
<gene>
    <name evidence="3" type="ORF">OIDMADRAFT_111751</name>
    <name evidence="2" type="ORF">OIDMADRAFT_139572</name>
</gene>
<organism evidence="3 4">
    <name type="scientific">Oidiodendron maius (strain Zn)</name>
    <dbReference type="NCBI Taxonomy" id="913774"/>
    <lineage>
        <taxon>Eukaryota</taxon>
        <taxon>Fungi</taxon>
        <taxon>Dikarya</taxon>
        <taxon>Ascomycota</taxon>
        <taxon>Pezizomycotina</taxon>
        <taxon>Leotiomycetes</taxon>
        <taxon>Leotiomycetes incertae sedis</taxon>
        <taxon>Myxotrichaceae</taxon>
        <taxon>Oidiodendron</taxon>
    </lineage>
</organism>
<dbReference type="PANTHER" id="PTHR47188">
    <property type="entry name" value="PROTEIN TAR1"/>
    <property type="match status" value="1"/>
</dbReference>
<reference evidence="3 4" key="1">
    <citation type="submission" date="2014-04" db="EMBL/GenBank/DDBJ databases">
        <authorList>
            <consortium name="DOE Joint Genome Institute"/>
            <person name="Kuo A."/>
            <person name="Martino E."/>
            <person name="Perotto S."/>
            <person name="Kohler A."/>
            <person name="Nagy L.G."/>
            <person name="Floudas D."/>
            <person name="Copeland A."/>
            <person name="Barry K.W."/>
            <person name="Cichocki N."/>
            <person name="Veneault-Fourrey C."/>
            <person name="LaButti K."/>
            <person name="Lindquist E.A."/>
            <person name="Lipzen A."/>
            <person name="Lundell T."/>
            <person name="Morin E."/>
            <person name="Murat C."/>
            <person name="Sun H."/>
            <person name="Tunlid A."/>
            <person name="Henrissat B."/>
            <person name="Grigoriev I.V."/>
            <person name="Hibbett D.S."/>
            <person name="Martin F."/>
            <person name="Nordberg H.P."/>
            <person name="Cantor M.N."/>
            <person name="Hua S.X."/>
        </authorList>
    </citation>
    <scope>NUCLEOTIDE SEQUENCE [LARGE SCALE GENOMIC DNA]</scope>
    <source>
        <strain evidence="3 4">Zn</strain>
    </source>
</reference>
<evidence type="ECO:0000256" key="1">
    <source>
        <dbReference type="SAM" id="MobiDB-lite"/>
    </source>
</evidence>
<name>A0A0C3D600_OIDMZ</name>
<dbReference type="STRING" id="913774.A0A0C3D600"/>
<accession>A0A0C3D600</accession>
<keyword evidence="4" id="KW-1185">Reference proteome</keyword>
<dbReference type="OrthoDB" id="2278877at2759"/>
<protein>
    <submittedName>
        <fullName evidence="3">Uncharacterized protein</fullName>
    </submittedName>
</protein>
<dbReference type="EMBL" id="KN832871">
    <property type="protein sequence ID" value="KIN06739.1"/>
    <property type="molecule type" value="Genomic_DNA"/>
</dbReference>
<dbReference type="AlphaFoldDB" id="A0A0C3D600"/>